<dbReference type="InterPro" id="IPR004648">
    <property type="entry name" value="Oligpept_transpt"/>
</dbReference>
<evidence type="ECO:0000256" key="4">
    <source>
        <dbReference type="ARBA" id="ARBA00022692"/>
    </source>
</evidence>
<evidence type="ECO:0000256" key="7">
    <source>
        <dbReference type="ARBA" id="ARBA00022989"/>
    </source>
</evidence>
<feature type="transmembrane region" description="Helical" evidence="9">
    <location>
        <begin position="497"/>
        <end position="515"/>
    </location>
</feature>
<accession>A0A6J3LTT4</accession>
<reference evidence="11" key="1">
    <citation type="submission" date="2020-01" db="EMBL/GenBank/DDBJ databases">
        <authorList>
            <consortium name="DOE Joint Genome Institute"/>
            <person name="Haridas S."/>
            <person name="Albert R."/>
            <person name="Binder M."/>
            <person name="Bloem J."/>
            <person name="Labutti K."/>
            <person name="Salamov A."/>
            <person name="Andreopoulos B."/>
            <person name="Baker S.E."/>
            <person name="Barry K."/>
            <person name="Bills G."/>
            <person name="Bluhm B.H."/>
            <person name="Cannon C."/>
            <person name="Castanera R."/>
            <person name="Culley D.E."/>
            <person name="Daum C."/>
            <person name="Ezra D."/>
            <person name="Gonzalez J.B."/>
            <person name="Henrissat B."/>
            <person name="Kuo A."/>
            <person name="Liang C."/>
            <person name="Lipzen A."/>
            <person name="Lutzoni F."/>
            <person name="Magnuson J."/>
            <person name="Mondo S."/>
            <person name="Nolan M."/>
            <person name="Ohm R."/>
            <person name="Pangilinan J."/>
            <person name="Park H.-J."/>
            <person name="Ramirez L."/>
            <person name="Alfaro M."/>
            <person name="Sun H."/>
            <person name="Tritt A."/>
            <person name="Yoshinaga Y."/>
            <person name="Zwiers L.-H."/>
            <person name="Turgeon B.G."/>
            <person name="Goodwin S.B."/>
            <person name="Spatafora J.W."/>
            <person name="Crous P.W."/>
            <person name="Grigoriev I.V."/>
        </authorList>
    </citation>
    <scope>NUCLEOTIDE SEQUENCE</scope>
    <source>
        <strain evidence="11">CBS 342.82</strain>
    </source>
</reference>
<dbReference type="GO" id="GO:0015031">
    <property type="term" value="P:protein transport"/>
    <property type="evidence" value="ECO:0007669"/>
    <property type="project" value="UniProtKB-KW"/>
</dbReference>
<evidence type="ECO:0000256" key="2">
    <source>
        <dbReference type="ARBA" id="ARBA00008807"/>
    </source>
</evidence>
<feature type="transmembrane region" description="Helical" evidence="9">
    <location>
        <begin position="611"/>
        <end position="633"/>
    </location>
</feature>
<keyword evidence="3" id="KW-0813">Transport</keyword>
<dbReference type="PANTHER" id="PTHR22601">
    <property type="entry name" value="ISP4 LIKE PROTEIN"/>
    <property type="match status" value="1"/>
</dbReference>
<feature type="transmembrane region" description="Helical" evidence="9">
    <location>
        <begin position="290"/>
        <end position="312"/>
    </location>
</feature>
<dbReference type="GO" id="GO:0035673">
    <property type="term" value="F:oligopeptide transmembrane transporter activity"/>
    <property type="evidence" value="ECO:0007669"/>
    <property type="project" value="InterPro"/>
</dbReference>
<dbReference type="NCBIfam" id="TIGR00728">
    <property type="entry name" value="OPT_sfam"/>
    <property type="match status" value="1"/>
</dbReference>
<feature type="transmembrane region" description="Helical" evidence="9">
    <location>
        <begin position="521"/>
        <end position="544"/>
    </location>
</feature>
<feature type="transmembrane region" description="Helical" evidence="9">
    <location>
        <begin position="104"/>
        <end position="127"/>
    </location>
</feature>
<gene>
    <name evidence="11" type="ORF">K489DRAFT_384109</name>
</gene>
<dbReference type="Pfam" id="PF03169">
    <property type="entry name" value="OPT"/>
    <property type="match status" value="1"/>
</dbReference>
<dbReference type="OrthoDB" id="9986677at2759"/>
<evidence type="ECO:0000256" key="3">
    <source>
        <dbReference type="ARBA" id="ARBA00022448"/>
    </source>
</evidence>
<keyword evidence="7 9" id="KW-1133">Transmembrane helix</keyword>
<reference evidence="11" key="3">
    <citation type="submission" date="2025-08" db="UniProtKB">
        <authorList>
            <consortium name="RefSeq"/>
        </authorList>
    </citation>
    <scope>IDENTIFICATION</scope>
    <source>
        <strain evidence="11">CBS 342.82</strain>
    </source>
</reference>
<name>A0A6J3LTT4_9PEZI</name>
<comment type="similarity">
    <text evidence="2">Belongs to the oligopeptide OPT transporter family.</text>
</comment>
<dbReference type="RefSeq" id="XP_033456236.1">
    <property type="nucleotide sequence ID" value="XM_033605779.1"/>
</dbReference>
<evidence type="ECO:0000313" key="11">
    <source>
        <dbReference type="RefSeq" id="XP_033456236.1"/>
    </source>
</evidence>
<organism evidence="11">
    <name type="scientific">Dissoconium aciculare CBS 342.82</name>
    <dbReference type="NCBI Taxonomy" id="1314786"/>
    <lineage>
        <taxon>Eukaryota</taxon>
        <taxon>Fungi</taxon>
        <taxon>Dikarya</taxon>
        <taxon>Ascomycota</taxon>
        <taxon>Pezizomycotina</taxon>
        <taxon>Dothideomycetes</taxon>
        <taxon>Dothideomycetidae</taxon>
        <taxon>Mycosphaerellales</taxon>
        <taxon>Dissoconiaceae</taxon>
        <taxon>Dissoconium</taxon>
    </lineage>
</organism>
<keyword evidence="4 9" id="KW-0812">Transmembrane</keyword>
<feature type="transmembrane region" description="Helical" evidence="9">
    <location>
        <begin position="729"/>
        <end position="749"/>
    </location>
</feature>
<evidence type="ECO:0000256" key="1">
    <source>
        <dbReference type="ARBA" id="ARBA00004141"/>
    </source>
</evidence>
<reference evidence="11" key="2">
    <citation type="submission" date="2020-04" db="EMBL/GenBank/DDBJ databases">
        <authorList>
            <consortium name="NCBI Genome Project"/>
        </authorList>
    </citation>
    <scope>NUCLEOTIDE SEQUENCE</scope>
    <source>
        <strain evidence="11">CBS 342.82</strain>
    </source>
</reference>
<dbReference type="Proteomes" id="UP000504637">
    <property type="component" value="Unplaced"/>
</dbReference>
<evidence type="ECO:0000256" key="9">
    <source>
        <dbReference type="SAM" id="Phobius"/>
    </source>
</evidence>
<dbReference type="GO" id="GO:0016020">
    <property type="term" value="C:membrane"/>
    <property type="evidence" value="ECO:0007669"/>
    <property type="project" value="UniProtKB-SubCell"/>
</dbReference>
<dbReference type="GeneID" id="54363579"/>
<keyword evidence="10" id="KW-1185">Reference proteome</keyword>
<keyword evidence="5" id="KW-0571">Peptide transport</keyword>
<feature type="transmembrane region" description="Helical" evidence="9">
    <location>
        <begin position="761"/>
        <end position="784"/>
    </location>
</feature>
<evidence type="ECO:0000313" key="10">
    <source>
        <dbReference type="Proteomes" id="UP000504637"/>
    </source>
</evidence>
<sequence>MAPISDDFVGLGTSTVENKGIVAPTGHVALNEKDIKQLETTINANSIGEDVDLKTAGITSVKTDLSNGSSGEPDEEDSSGRIIVTAADATKYLLPMRDDGDPALSFRGIFLATCLAAFQAVMSQIYFYKPTMISLQGTFIVLIAYFAGNAWARLLPRADHYEAKLRQQGRFDNASSSARTWLRFLRLINPGPWGLKEHAICAITANSASNAISASQAFAAQSLFYDLPLRPATVILSVISIGMFGYGLCGLFRPITVWHIEAVYWSNLPTVKALQGLHWQDVKDSKPMRYFWYAFGSMFCYEFLPAYIWPWLNSVSVPCLASMNAQGATAKTLTMLFGGATNNEGLGMFSLTFDWQYITSFQTSLPLKFQWHQAVGLVVCMAAMLIIYYGNIWNAQSQPFMSTQLRTQAGGRYPSAKVFVNGILDHEALAKYGLPALSGTFTWSLFMANAAIGALIVHCFLFWGKDILDAFRSARKGRYDDRHHEYMSRKYKEVPQWWYALVLVLSFVLGLVVVLKENITLTPWAYVVALILGSIIAPFSSILYSRFGNGIATNNLSKMMAGLLVPERPIGNMYFSAWSHTVVSNCINLSADLKMGEYLKIPPRTMFLTQVWGTIFGGFINYAVMVSIITANAELLRDTNGNSSWSGANIQAFNTNATAWALARYLYQIGKPYQMVPFGLLVGGGLVFIHWVISKFYPRLRLSRTKSLSLSEINIPTFLQFAGYIPYNASQTCILLSSVIAGFFVQSFLRNKKPRIFKDYSYLVTAAWDGAALTALFILSFAVFGAGGPSVPFPTWWGNYGAVGNYDLCPVPE</sequence>
<keyword evidence="8 9" id="KW-0472">Membrane</keyword>
<evidence type="ECO:0000256" key="5">
    <source>
        <dbReference type="ARBA" id="ARBA00022856"/>
    </source>
</evidence>
<feature type="transmembrane region" description="Helical" evidence="9">
    <location>
        <begin position="133"/>
        <end position="152"/>
    </location>
</feature>
<feature type="transmembrane region" description="Helical" evidence="9">
    <location>
        <begin position="675"/>
        <end position="693"/>
    </location>
</feature>
<dbReference type="InterPro" id="IPR004813">
    <property type="entry name" value="OPT"/>
</dbReference>
<comment type="subcellular location">
    <subcellularLocation>
        <location evidence="1">Membrane</location>
        <topology evidence="1">Multi-pass membrane protein</topology>
    </subcellularLocation>
</comment>
<evidence type="ECO:0000256" key="8">
    <source>
        <dbReference type="ARBA" id="ARBA00023136"/>
    </source>
</evidence>
<dbReference type="AlphaFoldDB" id="A0A6J3LTT4"/>
<feature type="transmembrane region" description="Helical" evidence="9">
    <location>
        <begin position="441"/>
        <end position="463"/>
    </location>
</feature>
<protein>
    <submittedName>
        <fullName evidence="11">OPT superfamily oligopeptide transporter</fullName>
    </submittedName>
</protein>
<keyword evidence="6" id="KW-0653">Protein transport</keyword>
<evidence type="ECO:0000256" key="6">
    <source>
        <dbReference type="ARBA" id="ARBA00022927"/>
    </source>
</evidence>
<proteinExistence type="inferred from homology"/>
<feature type="transmembrane region" description="Helical" evidence="9">
    <location>
        <begin position="374"/>
        <end position="392"/>
    </location>
</feature>